<comment type="pathway">
    <text evidence="1">Protein modification; protein neddylation.</text>
</comment>
<protein>
    <recommendedName>
        <fullName evidence="7">E2 NEDD8-conjugating enzyme</fullName>
        <ecNumber evidence="7">2.3.2.34</ecNumber>
    </recommendedName>
</protein>
<dbReference type="PROSITE" id="PS50127">
    <property type="entry name" value="UBC_2"/>
    <property type="match status" value="1"/>
</dbReference>
<evidence type="ECO:0000313" key="11">
    <source>
        <dbReference type="EMBL" id="KAI1715703.1"/>
    </source>
</evidence>
<dbReference type="EC" id="2.3.2.34" evidence="7"/>
<comment type="similarity">
    <text evidence="9">Belongs to the ubiquitin-conjugating enzyme family.</text>
</comment>
<evidence type="ECO:0000256" key="9">
    <source>
        <dbReference type="RuleBase" id="RU362109"/>
    </source>
</evidence>
<comment type="catalytic activity">
    <reaction evidence="6">
        <text>[E1 NEDD8-activating enzyme]-S-[NEDD8 protein]-yl-L-cysteine + [E2 NEDD8-conjugating enzyme]-L-cysteine = [E1 NEDD8-activating enzyme]-L-cysteine + [E2 NEDD8-conjugating enzyme]-S-[NEDD8-protein]-yl-L-cysteine.</text>
        <dbReference type="EC" id="2.3.2.34"/>
    </reaction>
</comment>
<evidence type="ECO:0000256" key="3">
    <source>
        <dbReference type="ARBA" id="ARBA00022741"/>
    </source>
</evidence>
<proteinExistence type="inferred from homology"/>
<dbReference type="Proteomes" id="UP001201812">
    <property type="component" value="Unassembled WGS sequence"/>
</dbReference>
<dbReference type="CDD" id="cd23794">
    <property type="entry name" value="UBCc_UBE2F_UBE2M"/>
    <property type="match status" value="1"/>
</dbReference>
<dbReference type="SMART" id="SM00212">
    <property type="entry name" value="UBCc"/>
    <property type="match status" value="1"/>
</dbReference>
<evidence type="ECO:0000256" key="2">
    <source>
        <dbReference type="ARBA" id="ARBA00022679"/>
    </source>
</evidence>
<sequence>MFNLQKRVQGEDEDQKYLGSRISIRDKLLAQEMTELKTSLADVKDCKLRFPNSSALHEMELTITPNSGLYVGGTFKFTINVPPEYNNAPPTVKCLTRVWHPNINEEGNICLSILRQNSLDGYGWLPTRKIMDVVLGLNALFTDLIDFDDPLNVTAAEEYSKNKEAFGSKVRSYIQMYCKKESSTVSDQASKKVGRR</sequence>
<dbReference type="InterPro" id="IPR016135">
    <property type="entry name" value="UBQ-conjugating_enzyme/RWD"/>
</dbReference>
<dbReference type="SUPFAM" id="SSF54495">
    <property type="entry name" value="UBC-like"/>
    <property type="match status" value="1"/>
</dbReference>
<dbReference type="PROSITE" id="PS00183">
    <property type="entry name" value="UBC_1"/>
    <property type="match status" value="1"/>
</dbReference>
<evidence type="ECO:0000313" key="12">
    <source>
        <dbReference type="Proteomes" id="UP001201812"/>
    </source>
</evidence>
<keyword evidence="2" id="KW-0808">Transferase</keyword>
<dbReference type="Pfam" id="PF00179">
    <property type="entry name" value="UQ_con"/>
    <property type="match status" value="1"/>
</dbReference>
<feature type="domain" description="UBC core" evidence="10">
    <location>
        <begin position="24"/>
        <end position="179"/>
    </location>
</feature>
<keyword evidence="12" id="KW-1185">Reference proteome</keyword>
<keyword evidence="4 9" id="KW-0833">Ubl conjugation pathway</keyword>
<feature type="active site" description="Glycyl thioester intermediate" evidence="8">
    <location>
        <position position="110"/>
    </location>
</feature>
<dbReference type="AlphaFoldDB" id="A0AAD4R7T2"/>
<keyword evidence="5 9" id="KW-0067">ATP-binding</keyword>
<name>A0AAD4R7T2_9BILA</name>
<keyword evidence="3 9" id="KW-0547">Nucleotide-binding</keyword>
<dbReference type="InterPro" id="IPR023313">
    <property type="entry name" value="UBQ-conjugating_AS"/>
</dbReference>
<dbReference type="GO" id="GO:0061654">
    <property type="term" value="F:NEDD8 conjugating enzyme activity"/>
    <property type="evidence" value="ECO:0007669"/>
    <property type="project" value="UniProtKB-EC"/>
</dbReference>
<comment type="caution">
    <text evidence="11">The sequence shown here is derived from an EMBL/GenBank/DDBJ whole genome shotgun (WGS) entry which is preliminary data.</text>
</comment>
<accession>A0AAD4R7T2</accession>
<evidence type="ECO:0000256" key="8">
    <source>
        <dbReference type="PROSITE-ProRule" id="PRU10133"/>
    </source>
</evidence>
<dbReference type="GO" id="GO:0045116">
    <property type="term" value="P:protein neddylation"/>
    <property type="evidence" value="ECO:0007669"/>
    <property type="project" value="UniProtKB-ARBA"/>
</dbReference>
<dbReference type="FunFam" id="3.10.110.10:FF:000033">
    <property type="entry name" value="NEDD8-conjugating enzyme UBE2F"/>
    <property type="match status" value="1"/>
</dbReference>
<organism evidence="11 12">
    <name type="scientific">Ditylenchus destructor</name>
    <dbReference type="NCBI Taxonomy" id="166010"/>
    <lineage>
        <taxon>Eukaryota</taxon>
        <taxon>Metazoa</taxon>
        <taxon>Ecdysozoa</taxon>
        <taxon>Nematoda</taxon>
        <taxon>Chromadorea</taxon>
        <taxon>Rhabditida</taxon>
        <taxon>Tylenchina</taxon>
        <taxon>Tylenchomorpha</taxon>
        <taxon>Sphaerularioidea</taxon>
        <taxon>Anguinidae</taxon>
        <taxon>Anguininae</taxon>
        <taxon>Ditylenchus</taxon>
    </lineage>
</organism>
<evidence type="ECO:0000256" key="7">
    <source>
        <dbReference type="ARBA" id="ARBA00044047"/>
    </source>
</evidence>
<evidence type="ECO:0000256" key="1">
    <source>
        <dbReference type="ARBA" id="ARBA00005032"/>
    </source>
</evidence>
<dbReference type="InterPro" id="IPR050113">
    <property type="entry name" value="Ub_conjugating_enzyme"/>
</dbReference>
<evidence type="ECO:0000256" key="6">
    <source>
        <dbReference type="ARBA" id="ARBA00043698"/>
    </source>
</evidence>
<dbReference type="EMBL" id="JAKKPZ010000011">
    <property type="protein sequence ID" value="KAI1715703.1"/>
    <property type="molecule type" value="Genomic_DNA"/>
</dbReference>
<dbReference type="Gene3D" id="3.10.110.10">
    <property type="entry name" value="Ubiquitin Conjugating Enzyme"/>
    <property type="match status" value="1"/>
</dbReference>
<evidence type="ECO:0000256" key="4">
    <source>
        <dbReference type="ARBA" id="ARBA00022786"/>
    </source>
</evidence>
<reference evidence="11" key="1">
    <citation type="submission" date="2022-01" db="EMBL/GenBank/DDBJ databases">
        <title>Genome Sequence Resource for Two Populations of Ditylenchus destructor, the Migratory Endoparasitic Phytonematode.</title>
        <authorList>
            <person name="Zhang H."/>
            <person name="Lin R."/>
            <person name="Xie B."/>
        </authorList>
    </citation>
    <scope>NUCLEOTIDE SEQUENCE</scope>
    <source>
        <strain evidence="11">BazhouSP</strain>
    </source>
</reference>
<evidence type="ECO:0000256" key="5">
    <source>
        <dbReference type="ARBA" id="ARBA00022840"/>
    </source>
</evidence>
<evidence type="ECO:0000259" key="10">
    <source>
        <dbReference type="PROSITE" id="PS50127"/>
    </source>
</evidence>
<dbReference type="PANTHER" id="PTHR24067">
    <property type="entry name" value="UBIQUITIN-CONJUGATING ENZYME E2"/>
    <property type="match status" value="1"/>
</dbReference>
<dbReference type="GO" id="GO:0005524">
    <property type="term" value="F:ATP binding"/>
    <property type="evidence" value="ECO:0007669"/>
    <property type="project" value="UniProtKB-UniRule"/>
</dbReference>
<gene>
    <name evidence="11" type="ORF">DdX_08027</name>
</gene>
<dbReference type="InterPro" id="IPR000608">
    <property type="entry name" value="UBC"/>
</dbReference>